<dbReference type="GeneID" id="94831783"/>
<feature type="domain" description="RRM" evidence="2">
    <location>
        <begin position="8"/>
        <end position="105"/>
    </location>
</feature>
<evidence type="ECO:0000313" key="3">
    <source>
        <dbReference type="EMBL" id="OHT16565.1"/>
    </source>
</evidence>
<accession>A0A1J4L3S1</accession>
<keyword evidence="1" id="KW-0694">RNA-binding</keyword>
<keyword evidence="4" id="KW-1185">Reference proteome</keyword>
<dbReference type="PANTHER" id="PTHR47457:SF1">
    <property type="entry name" value="BTB DOMAIN-CONTAINING PROTEIN-RELATED"/>
    <property type="match status" value="1"/>
</dbReference>
<dbReference type="GO" id="GO:0003723">
    <property type="term" value="F:RNA binding"/>
    <property type="evidence" value="ECO:0007669"/>
    <property type="project" value="UniProtKB-UniRule"/>
</dbReference>
<dbReference type="InterPro" id="IPR008979">
    <property type="entry name" value="Galactose-bd-like_sf"/>
</dbReference>
<dbReference type="InterPro" id="IPR012677">
    <property type="entry name" value="Nucleotide-bd_a/b_plait_sf"/>
</dbReference>
<protein>
    <recommendedName>
        <fullName evidence="2">RRM domain-containing protein</fullName>
    </recommendedName>
</protein>
<dbReference type="Gene3D" id="3.30.70.330">
    <property type="match status" value="1"/>
</dbReference>
<name>A0A1J4L3S1_9EUKA</name>
<dbReference type="Proteomes" id="UP000179807">
    <property type="component" value="Unassembled WGS sequence"/>
</dbReference>
<dbReference type="OrthoDB" id="5986263at2759"/>
<dbReference type="SUPFAM" id="SSF54928">
    <property type="entry name" value="RNA-binding domain, RBD"/>
    <property type="match status" value="1"/>
</dbReference>
<sequence length="780" mass="90543">MNDMENGNIIYISNIPVDANANSIIELYGKYGKIFRVKFLNQLYSDDSHEEWGTLEYSSGVALLQFQDNNSYRKCIEDKDPLIINGYVLINETDCSNIKSKYNKSAFVFYTSPHINFDFLVRTFSEKYSVDFIEILYHVSYNRPGMAVVRFPSIKQRQEAADEFCNSDFCVELPSYDFEKLSFDEDDIMPPVIHVPDRTAYYNHIQFERWLDFKLKYLDQPTFKVNSFLASQFSSKIRDQLMNIKCIQNPNIFKVSVTTQGDFQLVADSLMGQTIQITPENAIFLLLCAQDLGMEQLESAVHQLIDDFNNEEMIFKFCNELYKAKLDTSRHVEFFAKNFKTIRGLNSFKMLPLDIICLVLDSPYLEIGTEKSYSEWLFEFYDKDDSARIRLIPYMLKYMNTFDGEKVRSILAKPGANMNSLREPISQLLRSGLGEETITIDKFHTCKYDKNSPSDGIFGHIKKVFGKPVSEVVEITGSSCLAAIIDPQTSSNQYYVSPSMEDMWIEFDFKKHPFICHTYTLKTINKQDAPHLKNWALEGSIDGKSWIILHSVEKNDSLRGPGKVRTFDVNNSNNTQYRFLRLHQTGKNWHESYQLLIQTIEFYGSLGKEGLLYSKGKEWFGVFDYLSKKYRTNPVHIGEIKIKCAADPSFLVNPEWSRLNGMWRSPDYPNSFVSFNFHDIKVAIDMYTLKTYQGPNHPQEWVVEGSDDGVLWSEIDRKNQKSFSKPWEEVVFTCRQLSKPFSHLRIKMTGPTKSGQHIFWLSYVEFYGKIFISNTPNQND</sequence>
<dbReference type="Gene3D" id="2.60.120.260">
    <property type="entry name" value="Galactose-binding domain-like"/>
    <property type="match status" value="2"/>
</dbReference>
<evidence type="ECO:0000313" key="4">
    <source>
        <dbReference type="Proteomes" id="UP000179807"/>
    </source>
</evidence>
<proteinExistence type="predicted"/>
<dbReference type="InterPro" id="IPR000504">
    <property type="entry name" value="RRM_dom"/>
</dbReference>
<evidence type="ECO:0000256" key="1">
    <source>
        <dbReference type="PROSITE-ProRule" id="PRU00176"/>
    </source>
</evidence>
<evidence type="ECO:0000259" key="2">
    <source>
        <dbReference type="PROSITE" id="PS50102"/>
    </source>
</evidence>
<comment type="caution">
    <text evidence="3">The sequence shown here is derived from an EMBL/GenBank/DDBJ whole genome shotgun (WGS) entry which is preliminary data.</text>
</comment>
<dbReference type="InterPro" id="IPR035979">
    <property type="entry name" value="RBD_domain_sf"/>
</dbReference>
<dbReference type="PROSITE" id="PS50102">
    <property type="entry name" value="RRM"/>
    <property type="match status" value="1"/>
</dbReference>
<dbReference type="RefSeq" id="XP_068369701.1">
    <property type="nucleotide sequence ID" value="XM_068497079.1"/>
</dbReference>
<dbReference type="EMBL" id="MLAK01000100">
    <property type="protein sequence ID" value="OHT16565.1"/>
    <property type="molecule type" value="Genomic_DNA"/>
</dbReference>
<dbReference type="PANTHER" id="PTHR47457">
    <property type="entry name" value="OS05G0345500 PROTEIN"/>
    <property type="match status" value="1"/>
</dbReference>
<dbReference type="SUPFAM" id="SSF49785">
    <property type="entry name" value="Galactose-binding domain-like"/>
    <property type="match status" value="1"/>
</dbReference>
<organism evidence="3 4">
    <name type="scientific">Tritrichomonas foetus</name>
    <dbReference type="NCBI Taxonomy" id="1144522"/>
    <lineage>
        <taxon>Eukaryota</taxon>
        <taxon>Metamonada</taxon>
        <taxon>Parabasalia</taxon>
        <taxon>Tritrichomonadida</taxon>
        <taxon>Tritrichomonadidae</taxon>
        <taxon>Tritrichomonas</taxon>
    </lineage>
</organism>
<dbReference type="AlphaFoldDB" id="A0A1J4L3S1"/>
<gene>
    <name evidence="3" type="ORF">TRFO_13165</name>
</gene>
<dbReference type="VEuPathDB" id="TrichDB:TRFO_13165"/>
<dbReference type="CDD" id="cd00590">
    <property type="entry name" value="RRM_SF"/>
    <property type="match status" value="1"/>
</dbReference>
<reference evidence="3" key="1">
    <citation type="submission" date="2016-10" db="EMBL/GenBank/DDBJ databases">
        <authorList>
            <person name="Benchimol M."/>
            <person name="Almeida L.G."/>
            <person name="Vasconcelos A.T."/>
            <person name="Perreira-Neves A."/>
            <person name="Rosa I.A."/>
            <person name="Tasca T."/>
            <person name="Bogo M.R."/>
            <person name="de Souza W."/>
        </authorList>
    </citation>
    <scope>NUCLEOTIDE SEQUENCE [LARGE SCALE GENOMIC DNA]</scope>
    <source>
        <strain evidence="3">K</strain>
    </source>
</reference>